<evidence type="ECO:0000259" key="7">
    <source>
        <dbReference type="PROSITE" id="PS50995"/>
    </source>
</evidence>
<keyword evidence="5" id="KW-0804">Transcription</keyword>
<dbReference type="GO" id="GO:0006950">
    <property type="term" value="P:response to stress"/>
    <property type="evidence" value="ECO:0007669"/>
    <property type="project" value="TreeGrafter"/>
</dbReference>
<evidence type="ECO:0000256" key="3">
    <source>
        <dbReference type="ARBA" id="ARBA00023015"/>
    </source>
</evidence>
<evidence type="ECO:0000313" key="8">
    <source>
        <dbReference type="EMBL" id="MBE1601835.1"/>
    </source>
</evidence>
<evidence type="ECO:0000313" key="9">
    <source>
        <dbReference type="Proteomes" id="UP000629287"/>
    </source>
</evidence>
<gene>
    <name evidence="8" type="ORF">H4687_007964</name>
</gene>
<dbReference type="GO" id="GO:0003677">
    <property type="term" value="F:DNA binding"/>
    <property type="evidence" value="ECO:0007669"/>
    <property type="project" value="UniProtKB-KW"/>
</dbReference>
<evidence type="ECO:0000256" key="5">
    <source>
        <dbReference type="ARBA" id="ARBA00023163"/>
    </source>
</evidence>
<keyword evidence="9" id="KW-1185">Reference proteome</keyword>
<reference evidence="8 9" key="1">
    <citation type="submission" date="2020-10" db="EMBL/GenBank/DDBJ databases">
        <title>Sequencing the genomes of 1000 actinobacteria strains.</title>
        <authorList>
            <person name="Klenk H.-P."/>
        </authorList>
    </citation>
    <scope>NUCLEOTIDE SEQUENCE [LARGE SCALE GENOMIC DNA]</scope>
    <source>
        <strain evidence="8 9">DSM 41803</strain>
    </source>
</reference>
<keyword evidence="2" id="KW-0963">Cytoplasm</keyword>
<dbReference type="Proteomes" id="UP000629287">
    <property type="component" value="Unassembled WGS sequence"/>
</dbReference>
<dbReference type="GO" id="GO:0005737">
    <property type="term" value="C:cytoplasm"/>
    <property type="evidence" value="ECO:0007669"/>
    <property type="project" value="UniProtKB-SubCell"/>
</dbReference>
<dbReference type="PANTHER" id="PTHR33164">
    <property type="entry name" value="TRANSCRIPTIONAL REGULATOR, MARR FAMILY"/>
    <property type="match status" value="1"/>
</dbReference>
<comment type="caution">
    <text evidence="8">The sequence shown here is derived from an EMBL/GenBank/DDBJ whole genome shotgun (WGS) entry which is preliminary data.</text>
</comment>
<dbReference type="PRINTS" id="PR00598">
    <property type="entry name" value="HTHMARR"/>
</dbReference>
<dbReference type="Gene3D" id="1.10.10.10">
    <property type="entry name" value="Winged helix-like DNA-binding domain superfamily/Winged helix DNA-binding domain"/>
    <property type="match status" value="1"/>
</dbReference>
<keyword evidence="3" id="KW-0805">Transcription regulation</keyword>
<evidence type="ECO:0000256" key="6">
    <source>
        <dbReference type="SAM" id="MobiDB-lite"/>
    </source>
</evidence>
<sequence>MSTVGDIADTTGTAQDPGSAPAPARTPAPARGHGMLLDDQLCFALYAASRAVTARYRPLLDELGLTYPQYLVMLVLWEQDSISVRDLGAALQLESSTLSPLLKRLEAGGLLRRERRTDDERSVAIRLTEAGARLQERARAVPVNIGEAMGLTPEQHTLTKQLLRLLTVNVGRE</sequence>
<feature type="region of interest" description="Disordered" evidence="6">
    <location>
        <begin position="1"/>
        <end position="31"/>
    </location>
</feature>
<dbReference type="InterPro" id="IPR036390">
    <property type="entry name" value="WH_DNA-bd_sf"/>
</dbReference>
<protein>
    <submittedName>
        <fullName evidence="8">DNA-binding MarR family transcriptional regulator</fullName>
    </submittedName>
</protein>
<evidence type="ECO:0000256" key="2">
    <source>
        <dbReference type="ARBA" id="ARBA00022490"/>
    </source>
</evidence>
<dbReference type="EMBL" id="JADBGF010000001">
    <property type="protein sequence ID" value="MBE1601835.1"/>
    <property type="molecule type" value="Genomic_DNA"/>
</dbReference>
<dbReference type="SMART" id="SM00347">
    <property type="entry name" value="HTH_MARR"/>
    <property type="match status" value="1"/>
</dbReference>
<comment type="subcellular location">
    <subcellularLocation>
        <location evidence="1">Cytoplasm</location>
    </subcellularLocation>
</comment>
<feature type="domain" description="HTH marR-type" evidence="7">
    <location>
        <begin position="38"/>
        <end position="168"/>
    </location>
</feature>
<dbReference type="GO" id="GO:0003700">
    <property type="term" value="F:DNA-binding transcription factor activity"/>
    <property type="evidence" value="ECO:0007669"/>
    <property type="project" value="InterPro"/>
</dbReference>
<dbReference type="InterPro" id="IPR039422">
    <property type="entry name" value="MarR/SlyA-like"/>
</dbReference>
<organism evidence="8 9">
    <name type="scientific">Streptomyces stelliscabiei</name>
    <dbReference type="NCBI Taxonomy" id="146820"/>
    <lineage>
        <taxon>Bacteria</taxon>
        <taxon>Bacillati</taxon>
        <taxon>Actinomycetota</taxon>
        <taxon>Actinomycetes</taxon>
        <taxon>Kitasatosporales</taxon>
        <taxon>Streptomycetaceae</taxon>
        <taxon>Streptomyces</taxon>
    </lineage>
</organism>
<feature type="compositionally biased region" description="Low complexity" evidence="6">
    <location>
        <begin position="17"/>
        <end position="31"/>
    </location>
</feature>
<dbReference type="PANTHER" id="PTHR33164:SF5">
    <property type="entry name" value="ORGANIC HYDROPEROXIDE RESISTANCE TRANSCRIPTIONAL REGULATOR"/>
    <property type="match status" value="1"/>
</dbReference>
<dbReference type="Pfam" id="PF22381">
    <property type="entry name" value="Staph_reg_Sar_Rot"/>
    <property type="match status" value="1"/>
</dbReference>
<evidence type="ECO:0000256" key="1">
    <source>
        <dbReference type="ARBA" id="ARBA00004496"/>
    </source>
</evidence>
<dbReference type="AlphaFoldDB" id="A0A8I0TU49"/>
<dbReference type="InterPro" id="IPR036388">
    <property type="entry name" value="WH-like_DNA-bd_sf"/>
</dbReference>
<dbReference type="SUPFAM" id="SSF46785">
    <property type="entry name" value="Winged helix' DNA-binding domain"/>
    <property type="match status" value="1"/>
</dbReference>
<dbReference type="FunFam" id="1.10.10.10:FF:000163">
    <property type="entry name" value="MarR family transcriptional regulator"/>
    <property type="match status" value="1"/>
</dbReference>
<accession>A0A8I0TU49</accession>
<name>A0A8I0TU49_9ACTN</name>
<dbReference type="PROSITE" id="PS50995">
    <property type="entry name" value="HTH_MARR_2"/>
    <property type="match status" value="1"/>
</dbReference>
<evidence type="ECO:0000256" key="4">
    <source>
        <dbReference type="ARBA" id="ARBA00023125"/>
    </source>
</evidence>
<proteinExistence type="predicted"/>
<keyword evidence="4 8" id="KW-0238">DNA-binding</keyword>
<dbReference type="InterPro" id="IPR000835">
    <property type="entry name" value="HTH_MarR-typ"/>
</dbReference>
<dbReference type="InterPro" id="IPR055166">
    <property type="entry name" value="Transc_reg_Sar_Rot_HTH"/>
</dbReference>